<gene>
    <name evidence="2" type="ORF">HannXRQ_Chr15g0492091</name>
    <name evidence="1" type="ORF">HanXRQr2_Chr15g0715741</name>
</gene>
<dbReference type="Proteomes" id="UP000215914">
    <property type="component" value="Chromosome 15"/>
</dbReference>
<sequence length="68" mass="8174">MLCNLITVHSQLISRNLRRVHSHPLTALINWHAYLCRGHLDYSSIVFLENHNLTSKYDFHSYMIRYME</sequence>
<dbReference type="AlphaFoldDB" id="A0A251SC87"/>
<evidence type="ECO:0000313" key="3">
    <source>
        <dbReference type="Proteomes" id="UP000215914"/>
    </source>
</evidence>
<evidence type="ECO:0000313" key="2">
    <source>
        <dbReference type="EMBL" id="OTF96258.1"/>
    </source>
</evidence>
<dbReference type="InParanoid" id="A0A251SC87"/>
<dbReference type="EMBL" id="CM007904">
    <property type="protein sequence ID" value="OTF96258.1"/>
    <property type="molecule type" value="Genomic_DNA"/>
</dbReference>
<evidence type="ECO:0000313" key="1">
    <source>
        <dbReference type="EMBL" id="KAF5766470.1"/>
    </source>
</evidence>
<reference evidence="1 3" key="1">
    <citation type="journal article" date="2017" name="Nature">
        <title>The sunflower genome provides insights into oil metabolism, flowering and Asterid evolution.</title>
        <authorList>
            <person name="Badouin H."/>
            <person name="Gouzy J."/>
            <person name="Grassa C.J."/>
            <person name="Murat F."/>
            <person name="Staton S.E."/>
            <person name="Cottret L."/>
            <person name="Lelandais-Briere C."/>
            <person name="Owens G.L."/>
            <person name="Carrere S."/>
            <person name="Mayjonade B."/>
            <person name="Legrand L."/>
            <person name="Gill N."/>
            <person name="Kane N.C."/>
            <person name="Bowers J.E."/>
            <person name="Hubner S."/>
            <person name="Bellec A."/>
            <person name="Berard A."/>
            <person name="Berges H."/>
            <person name="Blanchet N."/>
            <person name="Boniface M.C."/>
            <person name="Brunel D."/>
            <person name="Catrice O."/>
            <person name="Chaidir N."/>
            <person name="Claudel C."/>
            <person name="Donnadieu C."/>
            <person name="Faraut T."/>
            <person name="Fievet G."/>
            <person name="Helmstetter N."/>
            <person name="King M."/>
            <person name="Knapp S.J."/>
            <person name="Lai Z."/>
            <person name="Le Paslier M.C."/>
            <person name="Lippi Y."/>
            <person name="Lorenzon L."/>
            <person name="Mandel J.R."/>
            <person name="Marage G."/>
            <person name="Marchand G."/>
            <person name="Marquand E."/>
            <person name="Bret-Mestries E."/>
            <person name="Morien E."/>
            <person name="Nambeesan S."/>
            <person name="Nguyen T."/>
            <person name="Pegot-Espagnet P."/>
            <person name="Pouilly N."/>
            <person name="Raftis F."/>
            <person name="Sallet E."/>
            <person name="Schiex T."/>
            <person name="Thomas J."/>
            <person name="Vandecasteele C."/>
            <person name="Vares D."/>
            <person name="Vear F."/>
            <person name="Vautrin S."/>
            <person name="Crespi M."/>
            <person name="Mangin B."/>
            <person name="Burke J.M."/>
            <person name="Salse J."/>
            <person name="Munos S."/>
            <person name="Vincourt P."/>
            <person name="Rieseberg L.H."/>
            <person name="Langlade N.B."/>
        </authorList>
    </citation>
    <scope>NUCLEOTIDE SEQUENCE [LARGE SCALE GENOMIC DNA]</scope>
    <source>
        <strain evidence="3">cv. SF193</strain>
        <tissue evidence="1">Leaves</tissue>
    </source>
</reference>
<organism evidence="2 3">
    <name type="scientific">Helianthus annuus</name>
    <name type="common">Common sunflower</name>
    <dbReference type="NCBI Taxonomy" id="4232"/>
    <lineage>
        <taxon>Eukaryota</taxon>
        <taxon>Viridiplantae</taxon>
        <taxon>Streptophyta</taxon>
        <taxon>Embryophyta</taxon>
        <taxon>Tracheophyta</taxon>
        <taxon>Spermatophyta</taxon>
        <taxon>Magnoliopsida</taxon>
        <taxon>eudicotyledons</taxon>
        <taxon>Gunneridae</taxon>
        <taxon>Pentapetalae</taxon>
        <taxon>asterids</taxon>
        <taxon>campanulids</taxon>
        <taxon>Asterales</taxon>
        <taxon>Asteraceae</taxon>
        <taxon>Asteroideae</taxon>
        <taxon>Heliantheae alliance</taxon>
        <taxon>Heliantheae</taxon>
        <taxon>Helianthus</taxon>
    </lineage>
</organism>
<dbReference type="EMBL" id="MNCJ02000330">
    <property type="protein sequence ID" value="KAF5766470.1"/>
    <property type="molecule type" value="Genomic_DNA"/>
</dbReference>
<proteinExistence type="predicted"/>
<accession>A0A251SC87</accession>
<reference evidence="1" key="3">
    <citation type="submission" date="2020-06" db="EMBL/GenBank/DDBJ databases">
        <title>Helianthus annuus Genome sequencing and assembly Release 2.</title>
        <authorList>
            <person name="Gouzy J."/>
            <person name="Langlade N."/>
            <person name="Munos S."/>
        </authorList>
    </citation>
    <scope>NUCLEOTIDE SEQUENCE</scope>
    <source>
        <tissue evidence="1">Leaves</tissue>
    </source>
</reference>
<keyword evidence="3" id="KW-1185">Reference proteome</keyword>
<name>A0A251SC87_HELAN</name>
<protein>
    <submittedName>
        <fullName evidence="2">Uncharacterized protein</fullName>
    </submittedName>
</protein>
<reference evidence="2" key="2">
    <citation type="submission" date="2017-02" db="EMBL/GenBank/DDBJ databases">
        <title>Sunflower complete genome.</title>
        <authorList>
            <person name="Langlade N."/>
            <person name="Munos S."/>
        </authorList>
    </citation>
    <scope>NUCLEOTIDE SEQUENCE [LARGE SCALE GENOMIC DNA]</scope>
    <source>
        <tissue evidence="2">Leaves</tissue>
    </source>
</reference>
<dbReference type="Gramene" id="mRNA:HanXRQr2_Chr15g0715741">
    <property type="protein sequence ID" value="mRNA:HanXRQr2_Chr15g0715741"/>
    <property type="gene ID" value="HanXRQr2_Chr15g0715741"/>
</dbReference>